<evidence type="ECO:0000256" key="3">
    <source>
        <dbReference type="ARBA" id="ARBA00004777"/>
    </source>
</evidence>
<dbReference type="NCBIfam" id="NF000586">
    <property type="entry name" value="PRK00011.1"/>
    <property type="match status" value="1"/>
</dbReference>
<dbReference type="PANTHER" id="PTHR11680:SF63">
    <property type="entry name" value="SERINE HYDROXYMETHYLTRANSFERASE 3, CHLOROPLASTIC"/>
    <property type="match status" value="1"/>
</dbReference>
<keyword evidence="7 9" id="KW-0663">Pyridoxal phosphate</keyword>
<sequence>MACLHDHSCEEHDCSSDWSLYKHIDLSKVSALNEAVPGSVKSVFRAWEQRLNSSEGHLESNEGDPELIVFIPFTSDVKIKSISIVGGADGTSPAKMRAFINRDGIDFSDAQNMQPVQEWDLVENLQGVLEYQTRYSRFQSVGNITLHFPENFGGETSQIHYIGLKGEATQLKRDVVATIVYEVMPNPSDHKTRAETGNPKSNQKLPKISIGKNHACSGSAVMGSIQQPVWTKGSVFPLKGLGVGGCSNHVKFISVKPCRSSQLEGNLVSGRPPTSVIVPVPEIGGAGSSFADDNLSESDPEVRTIIDKEKNRQFRSLELIASENFTSRAVMEAVGSCLTNKYSEGLPGKRYYGGNEYIDELEVLCQKRALAAFSLDAKKWGVNVQPLSGSPANFEVYTAILNPHDRIMGLDLPHGGHLSHGFMTPKRRVSGTSIYFESMPYRLDESTGLVDYDMLEKTATLFRPKLIIAGASAYPRDFDYPRMRKIADAVGAFLMMDMAHISGLVSAAVAANPFEYCDIVTTTTHKSLRGPRGGMIFFRKDPVLGVDLESAINNAVFPGLQGGPHNHTIGGLAVCLKNAKSPEFKAYQNKVVSNCRALASRLMELGYKLVSGGSDNHLVLVDLRPLGIDGARVEKILDMASITLNKNSVPGDKSALVPGGIRIGSPAMTTRGFREDEFVSVADFIHEGVQITLEAKKSVSGSKVQDFMKFVTSPDFPLIDRVLDLQRRVEAFTTRFPLPGL</sequence>
<dbReference type="Pfam" id="PF06201">
    <property type="entry name" value="PITH"/>
    <property type="match status" value="1"/>
</dbReference>
<dbReference type="InterPro" id="IPR008979">
    <property type="entry name" value="Galactose-bd-like_sf"/>
</dbReference>
<accession>A0AAD1YSJ4</accession>
<comment type="cofactor">
    <cofactor evidence="2 9">
        <name>pyridoxal 5'-phosphate</name>
        <dbReference type="ChEBI" id="CHEBI:597326"/>
    </cofactor>
</comment>
<dbReference type="CDD" id="cd00378">
    <property type="entry name" value="SHMT"/>
    <property type="match status" value="1"/>
</dbReference>
<evidence type="ECO:0000259" key="11">
    <source>
        <dbReference type="PROSITE" id="PS51532"/>
    </source>
</evidence>
<dbReference type="SUPFAM" id="SSF53383">
    <property type="entry name" value="PLP-dependent transferases"/>
    <property type="match status" value="1"/>
</dbReference>
<dbReference type="GO" id="GO:0005739">
    <property type="term" value="C:mitochondrion"/>
    <property type="evidence" value="ECO:0007669"/>
    <property type="project" value="TreeGrafter"/>
</dbReference>
<dbReference type="PROSITE" id="PS51532">
    <property type="entry name" value="PITH"/>
    <property type="match status" value="1"/>
</dbReference>
<dbReference type="PROSITE" id="PS00096">
    <property type="entry name" value="SHMT"/>
    <property type="match status" value="1"/>
</dbReference>
<dbReference type="FunFam" id="3.40.640.10:FF:000050">
    <property type="entry name" value="Serine hydroxymethyltransferase"/>
    <property type="match status" value="1"/>
</dbReference>
<evidence type="ECO:0000313" key="12">
    <source>
        <dbReference type="EMBL" id="CAI9755703.1"/>
    </source>
</evidence>
<evidence type="ECO:0000313" key="13">
    <source>
        <dbReference type="Proteomes" id="UP000834106"/>
    </source>
</evidence>
<dbReference type="InterPro" id="IPR001085">
    <property type="entry name" value="Ser_HO-MeTrfase"/>
</dbReference>
<dbReference type="HAMAP" id="MF_00051">
    <property type="entry name" value="SHMT"/>
    <property type="match status" value="1"/>
</dbReference>
<dbReference type="EMBL" id="OU503037">
    <property type="protein sequence ID" value="CAI9755703.1"/>
    <property type="molecule type" value="Genomic_DNA"/>
</dbReference>
<dbReference type="EC" id="2.1.2.1" evidence="9"/>
<keyword evidence="13" id="KW-1185">Reference proteome</keyword>
<dbReference type="Gene3D" id="3.40.640.10">
    <property type="entry name" value="Type I PLP-dependent aspartate aminotransferase-like (Major domain)"/>
    <property type="match status" value="1"/>
</dbReference>
<dbReference type="GO" id="GO:0019264">
    <property type="term" value="P:glycine biosynthetic process from serine"/>
    <property type="evidence" value="ECO:0007669"/>
    <property type="project" value="InterPro"/>
</dbReference>
<name>A0AAD1YSJ4_9LAMI</name>
<evidence type="ECO:0000256" key="1">
    <source>
        <dbReference type="ARBA" id="ARBA00001528"/>
    </source>
</evidence>
<evidence type="ECO:0000256" key="6">
    <source>
        <dbReference type="ARBA" id="ARBA00022679"/>
    </source>
</evidence>
<dbReference type="SUPFAM" id="SSF49785">
    <property type="entry name" value="Galactose-binding domain-like"/>
    <property type="match status" value="1"/>
</dbReference>
<evidence type="ECO:0000256" key="2">
    <source>
        <dbReference type="ARBA" id="ARBA00001933"/>
    </source>
</evidence>
<dbReference type="InterPro" id="IPR010400">
    <property type="entry name" value="PITH_dom"/>
</dbReference>
<dbReference type="InterPro" id="IPR015424">
    <property type="entry name" value="PyrdxlP-dep_Trfase"/>
</dbReference>
<dbReference type="InterPro" id="IPR015422">
    <property type="entry name" value="PyrdxlP-dep_Trfase_small"/>
</dbReference>
<dbReference type="InterPro" id="IPR019798">
    <property type="entry name" value="Ser_HO-MeTrfase_PLP_BS"/>
</dbReference>
<evidence type="ECO:0000256" key="10">
    <source>
        <dbReference type="SAM" id="MobiDB-lite"/>
    </source>
</evidence>
<dbReference type="Proteomes" id="UP000834106">
    <property type="component" value="Chromosome 2"/>
</dbReference>
<evidence type="ECO:0000256" key="4">
    <source>
        <dbReference type="ARBA" id="ARBA00006376"/>
    </source>
</evidence>
<dbReference type="GO" id="GO:0004372">
    <property type="term" value="F:glycine hydroxymethyltransferase activity"/>
    <property type="evidence" value="ECO:0007669"/>
    <property type="project" value="UniProtKB-EC"/>
</dbReference>
<dbReference type="GO" id="GO:0030170">
    <property type="term" value="F:pyridoxal phosphate binding"/>
    <property type="evidence" value="ECO:0007669"/>
    <property type="project" value="InterPro"/>
</dbReference>
<dbReference type="InterPro" id="IPR015421">
    <property type="entry name" value="PyrdxlP-dep_Trfase_major"/>
</dbReference>
<evidence type="ECO:0000256" key="7">
    <source>
        <dbReference type="ARBA" id="ARBA00022898"/>
    </source>
</evidence>
<comment type="similarity">
    <text evidence="4 9">Belongs to the SHMT family.</text>
</comment>
<dbReference type="InterPro" id="IPR049943">
    <property type="entry name" value="Ser_HO-MeTrfase-like"/>
</dbReference>
<gene>
    <name evidence="12" type="ORF">FPE_LOCUS3134</name>
</gene>
<dbReference type="PANTHER" id="PTHR11680">
    <property type="entry name" value="SERINE HYDROXYMETHYLTRANSFERASE"/>
    <property type="match status" value="1"/>
</dbReference>
<comment type="pathway">
    <text evidence="3 9">One-carbon metabolism; tetrahydrofolate interconversion.</text>
</comment>
<comment type="catalytic activity">
    <reaction evidence="1 9">
        <text>(6R)-5,10-methylene-5,6,7,8-tetrahydrofolate + glycine + H2O = (6S)-5,6,7,8-tetrahydrofolate + L-serine</text>
        <dbReference type="Rhea" id="RHEA:15481"/>
        <dbReference type="ChEBI" id="CHEBI:15377"/>
        <dbReference type="ChEBI" id="CHEBI:15636"/>
        <dbReference type="ChEBI" id="CHEBI:33384"/>
        <dbReference type="ChEBI" id="CHEBI:57305"/>
        <dbReference type="ChEBI" id="CHEBI:57453"/>
        <dbReference type="EC" id="2.1.2.1"/>
    </reaction>
</comment>
<dbReference type="InterPro" id="IPR037047">
    <property type="entry name" value="PITH_dom_sf"/>
</dbReference>
<reference evidence="12" key="1">
    <citation type="submission" date="2023-05" db="EMBL/GenBank/DDBJ databases">
        <authorList>
            <person name="Huff M."/>
        </authorList>
    </citation>
    <scope>NUCLEOTIDE SEQUENCE</scope>
</reference>
<protein>
    <recommendedName>
        <fullName evidence="9">Serine hydroxymethyltransferase</fullName>
        <ecNumber evidence="9">2.1.2.1</ecNumber>
    </recommendedName>
</protein>
<dbReference type="Gene3D" id="2.60.120.470">
    <property type="entry name" value="PITH domain"/>
    <property type="match status" value="1"/>
</dbReference>
<comment type="function">
    <text evidence="8">Catalyzes the interconversion of serine and glycine.</text>
</comment>
<dbReference type="Gene3D" id="3.90.1150.10">
    <property type="entry name" value="Aspartate Aminotransferase, domain 1"/>
    <property type="match status" value="1"/>
</dbReference>
<proteinExistence type="inferred from homology"/>
<evidence type="ECO:0000256" key="5">
    <source>
        <dbReference type="ARBA" id="ARBA00022563"/>
    </source>
</evidence>
<dbReference type="InterPro" id="IPR039429">
    <property type="entry name" value="SHMT-like_dom"/>
</dbReference>
<dbReference type="GO" id="GO:0035999">
    <property type="term" value="P:tetrahydrofolate interconversion"/>
    <property type="evidence" value="ECO:0007669"/>
    <property type="project" value="InterPro"/>
</dbReference>
<organism evidence="12 13">
    <name type="scientific">Fraxinus pennsylvanica</name>
    <dbReference type="NCBI Taxonomy" id="56036"/>
    <lineage>
        <taxon>Eukaryota</taxon>
        <taxon>Viridiplantae</taxon>
        <taxon>Streptophyta</taxon>
        <taxon>Embryophyta</taxon>
        <taxon>Tracheophyta</taxon>
        <taxon>Spermatophyta</taxon>
        <taxon>Magnoliopsida</taxon>
        <taxon>eudicotyledons</taxon>
        <taxon>Gunneridae</taxon>
        <taxon>Pentapetalae</taxon>
        <taxon>asterids</taxon>
        <taxon>lamiids</taxon>
        <taxon>Lamiales</taxon>
        <taxon>Oleaceae</taxon>
        <taxon>Oleeae</taxon>
        <taxon>Fraxinus</taxon>
    </lineage>
</organism>
<feature type="domain" description="PITH" evidence="11">
    <location>
        <begin position="9"/>
        <end position="184"/>
    </location>
</feature>
<evidence type="ECO:0000256" key="9">
    <source>
        <dbReference type="RuleBase" id="RU000585"/>
    </source>
</evidence>
<comment type="function">
    <text evidence="9">Interconversion of serine and glycine.</text>
</comment>
<keyword evidence="5 9" id="KW-0554">One-carbon metabolism</keyword>
<dbReference type="AlphaFoldDB" id="A0AAD1YSJ4"/>
<keyword evidence="6 9" id="KW-0808">Transferase</keyword>
<feature type="region of interest" description="Disordered" evidence="10">
    <location>
        <begin position="187"/>
        <end position="207"/>
    </location>
</feature>
<evidence type="ECO:0000256" key="8">
    <source>
        <dbReference type="ARBA" id="ARBA00059150"/>
    </source>
</evidence>
<dbReference type="Pfam" id="PF00464">
    <property type="entry name" value="SHMT"/>
    <property type="match status" value="1"/>
</dbReference>